<keyword evidence="1" id="KW-0175">Coiled coil</keyword>
<reference evidence="3 4" key="1">
    <citation type="submission" date="2018-12" db="EMBL/GenBank/DDBJ databases">
        <authorList>
            <person name="Meng J."/>
        </authorList>
    </citation>
    <scope>NUCLEOTIDE SEQUENCE [LARGE SCALE GENOMIC DNA]</scope>
    <source>
        <strain evidence="3 4">HT111-2</strain>
    </source>
</reference>
<feature type="transmembrane region" description="Helical" evidence="2">
    <location>
        <begin position="6"/>
        <end position="27"/>
    </location>
</feature>
<name>A0A437SY77_9LACO</name>
<gene>
    <name evidence="3" type="ORF">EJK17_00375</name>
</gene>
<proteinExistence type="predicted"/>
<evidence type="ECO:0000256" key="2">
    <source>
        <dbReference type="SAM" id="Phobius"/>
    </source>
</evidence>
<comment type="caution">
    <text evidence="3">The sequence shown here is derived from an EMBL/GenBank/DDBJ whole genome shotgun (WGS) entry which is preliminary data.</text>
</comment>
<keyword evidence="4" id="KW-1185">Reference proteome</keyword>
<evidence type="ECO:0000313" key="4">
    <source>
        <dbReference type="Proteomes" id="UP000288291"/>
    </source>
</evidence>
<sequence>MGVVSVNGIGYILTAIGSLITAVTLFYKAFNSSKQNSFAKIIEEKDEDLKRKSQDAELYRKRWLKAEAENDKLRKELNDRDN</sequence>
<protein>
    <submittedName>
        <fullName evidence="3">Uncharacterized protein</fullName>
    </submittedName>
</protein>
<keyword evidence="2" id="KW-0472">Membrane</keyword>
<evidence type="ECO:0000256" key="1">
    <source>
        <dbReference type="SAM" id="Coils"/>
    </source>
</evidence>
<dbReference type="EMBL" id="RXIA01000001">
    <property type="protein sequence ID" value="RVU71767.1"/>
    <property type="molecule type" value="Genomic_DNA"/>
</dbReference>
<evidence type="ECO:0000313" key="3">
    <source>
        <dbReference type="EMBL" id="RVU71767.1"/>
    </source>
</evidence>
<dbReference type="Proteomes" id="UP000288291">
    <property type="component" value="Unassembled WGS sequence"/>
</dbReference>
<keyword evidence="2" id="KW-1133">Transmembrane helix</keyword>
<feature type="coiled-coil region" evidence="1">
    <location>
        <begin position="42"/>
        <end position="76"/>
    </location>
</feature>
<keyword evidence="2" id="KW-0812">Transmembrane</keyword>
<dbReference type="AlphaFoldDB" id="A0A437SY77"/>
<accession>A0A437SY77</accession>
<organism evidence="3 4">
    <name type="scientific">Lactobacillus xujianguonis</name>
    <dbReference type="NCBI Taxonomy" id="2495899"/>
    <lineage>
        <taxon>Bacteria</taxon>
        <taxon>Bacillati</taxon>
        <taxon>Bacillota</taxon>
        <taxon>Bacilli</taxon>
        <taxon>Lactobacillales</taxon>
        <taxon>Lactobacillaceae</taxon>
        <taxon>Lactobacillus</taxon>
    </lineage>
</organism>